<gene>
    <name evidence="1" type="ORF">GU336_12685</name>
</gene>
<evidence type="ECO:0000313" key="2">
    <source>
        <dbReference type="Proteomes" id="UP000501945"/>
    </source>
</evidence>
<proteinExistence type="predicted"/>
<reference evidence="1 2" key="1">
    <citation type="submission" date="2019-12" db="EMBL/GenBank/DDBJ databases">
        <title>Whole genome sequences of Lactococcus raffinolactis strains isolated from sewage.</title>
        <authorList>
            <person name="Ybazeta G."/>
            <person name="Ross M."/>
            <person name="Brabant-Kirwan D."/>
            <person name="Saleh M."/>
            <person name="Dillon J.A."/>
            <person name="Splinter K."/>
            <person name="Nokhbeh R."/>
        </authorList>
    </citation>
    <scope>NUCLEOTIDE SEQUENCE [LARGE SCALE GENOMIC DNA]</scope>
    <source>
        <strain evidence="1 2">Lr_19_5</strain>
        <plasmid evidence="2">plraf_19_5_1</plasmid>
    </source>
</reference>
<dbReference type="InterPro" id="IPR027417">
    <property type="entry name" value="P-loop_NTPase"/>
</dbReference>
<keyword evidence="1" id="KW-0614">Plasmid</keyword>
<name>A0A6H0UIA3_9LACT</name>
<accession>A0A6H0UIA3</accession>
<sequence>MSEVLEINVAKTISEKTKKISRKNRKQIKQEKNSITKVLPICEIKRDGTIVTKVKSYFEYSVILGLTPQDLTTLSSKEIDKVTNAYWTFHKSYPHSFKEFYLNFPENNTDQQYYIQKKISKEKRPVALAFLSEELRKLRVLEDKYKTFQSFMAIYANSEEELALRIKDFMTAGSSLFDFKRFSKEETEVFFSILNNGSPTKVTNHLLKDQDDVLDTLLRIQPQGGVDFEAVDYINFGDRFEATVDVINTPNILMNFWTAGLTQVGARVMTIDHFHDTSEDYTEVLDRTITALSSARDSAKSQGEKDRIDDELNPTRQISIDMKRQGETIKKSNFKLHFSAPTIEELDSLVNKAIKDLKGQGFEATRYLNMQKQEWQSQFVSFEAQESLFYGRVEKELPSRALGLGFAHNQTFLHDPNGFYIGTTQTGGIMYYDQFRKTLERLSYSGFISGAKGGGKSSLLKKLMLLNYIAGNNIFGFDKSGEFKALVELLGGSFVKLGSAESMINILQVFGFKSVADVTSNKTDIVESFNTHITQTITRLSIFYNLTQNQQVIAASVLRDFYYDYFTAEQMAEITELDNQDYPLITELNEYLERRLKSNSDDTSKRDVIVEFRTAITSLIEQHYNKFVGYTNLDNIMTNQVVMFDISMIDDNTSGVFDMLFHMALTMVWSLAMRNGRKEKYAYDTGAKPFDEITRTVIIADEVHNVLNPRKIFVADIFNTMLSEDRKFFIGVLMATQLVERMLPEQTSSSEVQETLKNIFGLVQYRFFGKQSETSIPSLKKYFPTGFRENDYEEMLHYTTTPENGSKMLLNIAGGKSYTFYHELTPQELEIFQGGA</sequence>
<dbReference type="SUPFAM" id="SSF52540">
    <property type="entry name" value="P-loop containing nucleoside triphosphate hydrolases"/>
    <property type="match status" value="1"/>
</dbReference>
<dbReference type="Gene3D" id="3.40.50.300">
    <property type="entry name" value="P-loop containing nucleotide triphosphate hydrolases"/>
    <property type="match status" value="2"/>
</dbReference>
<dbReference type="Proteomes" id="UP000501945">
    <property type="component" value="Plasmid pLraf_19_5_1"/>
</dbReference>
<evidence type="ECO:0008006" key="3">
    <source>
        <dbReference type="Google" id="ProtNLM"/>
    </source>
</evidence>
<protein>
    <recommendedName>
        <fullName evidence="3">ATP-binding protein</fullName>
    </recommendedName>
</protein>
<organism evidence="1 2">
    <name type="scientific">Pseudolactococcus raffinolactis</name>
    <dbReference type="NCBI Taxonomy" id="1366"/>
    <lineage>
        <taxon>Bacteria</taxon>
        <taxon>Bacillati</taxon>
        <taxon>Bacillota</taxon>
        <taxon>Bacilli</taxon>
        <taxon>Lactobacillales</taxon>
        <taxon>Streptococcaceae</taxon>
        <taxon>Pseudolactococcus</taxon>
    </lineage>
</organism>
<dbReference type="RefSeq" id="WP_167839265.1">
    <property type="nucleotide sequence ID" value="NZ_CP047617.1"/>
</dbReference>
<evidence type="ECO:0000313" key="1">
    <source>
        <dbReference type="EMBL" id="QIW55036.1"/>
    </source>
</evidence>
<geneLocation type="plasmid" evidence="2">
    <name>plraf_19_5_1</name>
</geneLocation>
<dbReference type="AlphaFoldDB" id="A0A6H0UIA3"/>
<dbReference type="EMBL" id="CP047617">
    <property type="protein sequence ID" value="QIW55036.1"/>
    <property type="molecule type" value="Genomic_DNA"/>
</dbReference>